<accession>A0AAW3TS29</accession>
<name>A0AAW3TS29_9SPHN</name>
<reference evidence="1 2" key="1">
    <citation type="submission" date="2020-08" db="EMBL/GenBank/DDBJ databases">
        <title>Genomic Encyclopedia of Type Strains, Phase IV (KMG-IV): sequencing the most valuable type-strain genomes for metagenomic binning, comparative biology and taxonomic classification.</title>
        <authorList>
            <person name="Goeker M."/>
        </authorList>
    </citation>
    <scope>NUCLEOTIDE SEQUENCE [LARGE SCALE GENOMIC DNA]</scope>
    <source>
        <strain evidence="1 2">DSM 15581</strain>
    </source>
</reference>
<evidence type="ECO:0000313" key="2">
    <source>
        <dbReference type="Proteomes" id="UP000528945"/>
    </source>
</evidence>
<dbReference type="Pfam" id="PF16872">
    <property type="entry name" value="putAbiC"/>
    <property type="match status" value="1"/>
</dbReference>
<sequence length="276" mass="31221">MSAKFWIILLLALVFGWGLYADYSLEIARFFAGKSIEGVGTAGSWGDTFGAFNGLVSLAGALFVVRTLVLQQAALAEQQRALALQAEDAHRQRFEATFFELLKLMRELRGELVFKHSKQFISAAQNPKTKQHRLETKVGIDALTGFTLEHLFHIRQAVTNPPTASRDEIVAAYEKTMTMNTERTFAPYYRLVYSILNKVRHDSILRDQEKASYTRLLRSQLTNSELVSLAYNALSPRSADLESLLTDYHMLKYLPKSGARIRFEGIFDKQAFAARD</sequence>
<dbReference type="EMBL" id="JACIDB010000003">
    <property type="protein sequence ID" value="MBB3875782.1"/>
    <property type="molecule type" value="Genomic_DNA"/>
</dbReference>
<evidence type="ECO:0000313" key="1">
    <source>
        <dbReference type="EMBL" id="MBB3875782.1"/>
    </source>
</evidence>
<organism evidence="1 2">
    <name type="scientific">Sphingomonas aquatilis</name>
    <dbReference type="NCBI Taxonomy" id="93063"/>
    <lineage>
        <taxon>Bacteria</taxon>
        <taxon>Pseudomonadati</taxon>
        <taxon>Pseudomonadota</taxon>
        <taxon>Alphaproteobacteria</taxon>
        <taxon>Sphingomonadales</taxon>
        <taxon>Sphingomonadaceae</taxon>
        <taxon>Sphingomonas</taxon>
    </lineage>
</organism>
<dbReference type="RefSeq" id="WP_147036146.1">
    <property type="nucleotide sequence ID" value="NZ_JACIDB010000003.1"/>
</dbReference>
<dbReference type="Proteomes" id="UP000528945">
    <property type="component" value="Unassembled WGS sequence"/>
</dbReference>
<keyword evidence="2" id="KW-1185">Reference proteome</keyword>
<gene>
    <name evidence="1" type="ORF">GGR47_002023</name>
</gene>
<proteinExistence type="predicted"/>
<evidence type="ECO:0008006" key="3">
    <source>
        <dbReference type="Google" id="ProtNLM"/>
    </source>
</evidence>
<comment type="caution">
    <text evidence="1">The sequence shown here is derived from an EMBL/GenBank/DDBJ whole genome shotgun (WGS) entry which is preliminary data.</text>
</comment>
<protein>
    <recommendedName>
        <fullName evidence="3">Phage abortive infection protein</fullName>
    </recommendedName>
</protein>
<dbReference type="InterPro" id="IPR031709">
    <property type="entry name" value="PutAbiC"/>
</dbReference>
<dbReference type="AlphaFoldDB" id="A0AAW3TS29"/>